<dbReference type="InterPro" id="IPR036390">
    <property type="entry name" value="WH_DNA-bd_sf"/>
</dbReference>
<dbReference type="InterPro" id="IPR051446">
    <property type="entry name" value="HTH_trans_reg/aminotransferase"/>
</dbReference>
<keyword evidence="8" id="KW-1185">Reference proteome</keyword>
<dbReference type="GO" id="GO:0030170">
    <property type="term" value="F:pyridoxal phosphate binding"/>
    <property type="evidence" value="ECO:0007669"/>
    <property type="project" value="InterPro"/>
</dbReference>
<dbReference type="CDD" id="cd07377">
    <property type="entry name" value="WHTH_GntR"/>
    <property type="match status" value="1"/>
</dbReference>
<keyword evidence="4" id="KW-0238">DNA-binding</keyword>
<keyword evidence="3" id="KW-0805">Transcription regulation</keyword>
<dbReference type="SUPFAM" id="SSF46785">
    <property type="entry name" value="Winged helix' DNA-binding domain"/>
    <property type="match status" value="1"/>
</dbReference>
<name>A0A2T5VBF2_9HYPH</name>
<dbReference type="RefSeq" id="WP_210203494.1">
    <property type="nucleotide sequence ID" value="NZ_QAYG01000003.1"/>
</dbReference>
<dbReference type="PRINTS" id="PR00035">
    <property type="entry name" value="HTHGNTR"/>
</dbReference>
<evidence type="ECO:0000256" key="5">
    <source>
        <dbReference type="ARBA" id="ARBA00023163"/>
    </source>
</evidence>
<reference evidence="7 8" key="1">
    <citation type="submission" date="2018-04" db="EMBL/GenBank/DDBJ databases">
        <title>Genomic Encyclopedia of Archaeal and Bacterial Type Strains, Phase II (KMG-II): from individual species to whole genera.</title>
        <authorList>
            <person name="Goeker M."/>
        </authorList>
    </citation>
    <scope>NUCLEOTIDE SEQUENCE [LARGE SCALE GENOMIC DNA]</scope>
    <source>
        <strain evidence="7 8">DSM 23382</strain>
    </source>
</reference>
<dbReference type="SMART" id="SM00345">
    <property type="entry name" value="HTH_GNTR"/>
    <property type="match status" value="1"/>
</dbReference>
<dbReference type="InterPro" id="IPR015424">
    <property type="entry name" value="PyrdxlP-dep_Trfase"/>
</dbReference>
<dbReference type="Gene3D" id="3.40.640.10">
    <property type="entry name" value="Type I PLP-dependent aspartate aminotransferase-like (Major domain)"/>
    <property type="match status" value="1"/>
</dbReference>
<evidence type="ECO:0000256" key="4">
    <source>
        <dbReference type="ARBA" id="ARBA00023125"/>
    </source>
</evidence>
<dbReference type="PROSITE" id="PS50949">
    <property type="entry name" value="HTH_GNTR"/>
    <property type="match status" value="1"/>
</dbReference>
<dbReference type="PANTHER" id="PTHR46577">
    <property type="entry name" value="HTH-TYPE TRANSCRIPTIONAL REGULATORY PROTEIN GABR"/>
    <property type="match status" value="1"/>
</dbReference>
<dbReference type="GO" id="GO:0003700">
    <property type="term" value="F:DNA-binding transcription factor activity"/>
    <property type="evidence" value="ECO:0007669"/>
    <property type="project" value="InterPro"/>
</dbReference>
<dbReference type="Proteomes" id="UP000244081">
    <property type="component" value="Unassembled WGS sequence"/>
</dbReference>
<evidence type="ECO:0000256" key="1">
    <source>
        <dbReference type="ARBA" id="ARBA00005384"/>
    </source>
</evidence>
<evidence type="ECO:0000313" key="7">
    <source>
        <dbReference type="EMBL" id="PTW61074.1"/>
    </source>
</evidence>
<evidence type="ECO:0000256" key="3">
    <source>
        <dbReference type="ARBA" id="ARBA00023015"/>
    </source>
</evidence>
<dbReference type="InterPro" id="IPR015421">
    <property type="entry name" value="PyrdxlP-dep_Trfase_major"/>
</dbReference>
<accession>A0A2T5VBF2</accession>
<evidence type="ECO:0000313" key="8">
    <source>
        <dbReference type="Proteomes" id="UP000244081"/>
    </source>
</evidence>
<keyword evidence="5" id="KW-0804">Transcription</keyword>
<dbReference type="Gene3D" id="1.10.10.10">
    <property type="entry name" value="Winged helix-like DNA-binding domain superfamily/Winged helix DNA-binding domain"/>
    <property type="match status" value="1"/>
</dbReference>
<dbReference type="AlphaFoldDB" id="A0A2T5VBF2"/>
<dbReference type="InterPro" id="IPR000524">
    <property type="entry name" value="Tscrpt_reg_HTH_GntR"/>
</dbReference>
<dbReference type="PANTHER" id="PTHR46577:SF1">
    <property type="entry name" value="HTH-TYPE TRANSCRIPTIONAL REGULATORY PROTEIN GABR"/>
    <property type="match status" value="1"/>
</dbReference>
<evidence type="ECO:0000259" key="6">
    <source>
        <dbReference type="PROSITE" id="PS50949"/>
    </source>
</evidence>
<keyword evidence="2" id="KW-0663">Pyridoxal phosphate</keyword>
<feature type="domain" description="HTH gntR-type" evidence="6">
    <location>
        <begin position="15"/>
        <end position="83"/>
    </location>
</feature>
<comment type="similarity">
    <text evidence="1">In the C-terminal section; belongs to the class-I pyridoxal-phosphate-dependent aminotransferase family.</text>
</comment>
<dbReference type="Pfam" id="PF00155">
    <property type="entry name" value="Aminotran_1_2"/>
    <property type="match status" value="1"/>
</dbReference>
<dbReference type="InterPro" id="IPR004839">
    <property type="entry name" value="Aminotransferase_I/II_large"/>
</dbReference>
<dbReference type="SUPFAM" id="SSF53383">
    <property type="entry name" value="PLP-dependent transferases"/>
    <property type="match status" value="1"/>
</dbReference>
<dbReference type="CDD" id="cd00609">
    <property type="entry name" value="AAT_like"/>
    <property type="match status" value="1"/>
</dbReference>
<proteinExistence type="inferred from homology"/>
<dbReference type="GO" id="GO:0003677">
    <property type="term" value="F:DNA binding"/>
    <property type="evidence" value="ECO:0007669"/>
    <property type="project" value="UniProtKB-KW"/>
</dbReference>
<sequence>MMIEHYFDAPFSPDKRLQQQIQERLVEAILAGGVSAHEPLPSTRSMAERIKVSRNTVSLVYERLAEDGYLKPVSRRGYFVDERYVREQLSIRVDDHAHNALGGQRRAVDFARRMKVRLCDQPNITKPANWHEFEYPFVYGQIRPDRISINRWRDAVRVAGTAEHAPFWMSDLVDNDDPMLVEQIIRRTLPQRGFRAGPENILVTIGAQNALYLIASLLSDKGTRVGVEEPGYVDARNIFLARGCTLAPQPVDANGMRVTEALAGTDLVYVTPGHHSPTNVTMGLQRRLALLEAADRHDFLVIEDDYEHELNFVGAARPALKSFDQSGRVIHVGSLSKPVFPGLRLGFIAAAEPLLRELRALRRLMCRHVSALDQRAMAIFLADGHYDAHIRRQRESLAAKWKCMLREIGRQLPECDVTMTTGGSALWLSLPRGVDARQVAERAAQRGVLVEPGDVHYASSNAPLNRLRLGFAAIAQEKIAPGLQALGEVMRDVQG</sequence>
<protein>
    <submittedName>
        <fullName evidence="7">GntR family transcriptional regulator</fullName>
    </submittedName>
</protein>
<dbReference type="EMBL" id="QAYG01000003">
    <property type="protein sequence ID" value="PTW61074.1"/>
    <property type="molecule type" value="Genomic_DNA"/>
</dbReference>
<comment type="caution">
    <text evidence="7">The sequence shown here is derived from an EMBL/GenBank/DDBJ whole genome shotgun (WGS) entry which is preliminary data.</text>
</comment>
<evidence type="ECO:0000256" key="2">
    <source>
        <dbReference type="ARBA" id="ARBA00022898"/>
    </source>
</evidence>
<gene>
    <name evidence="7" type="ORF">C8N35_103256</name>
</gene>
<dbReference type="Pfam" id="PF00392">
    <property type="entry name" value="GntR"/>
    <property type="match status" value="1"/>
</dbReference>
<organism evidence="7 8">
    <name type="scientific">Breoghania corrubedonensis</name>
    <dbReference type="NCBI Taxonomy" id="665038"/>
    <lineage>
        <taxon>Bacteria</taxon>
        <taxon>Pseudomonadati</taxon>
        <taxon>Pseudomonadota</taxon>
        <taxon>Alphaproteobacteria</taxon>
        <taxon>Hyphomicrobiales</taxon>
        <taxon>Stappiaceae</taxon>
        <taxon>Breoghania</taxon>
    </lineage>
</organism>
<dbReference type="InterPro" id="IPR036388">
    <property type="entry name" value="WH-like_DNA-bd_sf"/>
</dbReference>